<evidence type="ECO:0000313" key="2">
    <source>
        <dbReference type="EMBL" id="SNS40512.1"/>
    </source>
</evidence>
<reference evidence="2 3" key="1">
    <citation type="submission" date="2017-06" db="EMBL/GenBank/DDBJ databases">
        <authorList>
            <person name="Kim H.J."/>
            <person name="Triplett B.A."/>
        </authorList>
    </citation>
    <scope>NUCLEOTIDE SEQUENCE [LARGE SCALE GENOMIC DNA]</scope>
    <source>
        <strain evidence="2 3">DSM 18704</strain>
    </source>
</reference>
<feature type="compositionally biased region" description="Polar residues" evidence="1">
    <location>
        <begin position="401"/>
        <end position="411"/>
    </location>
</feature>
<dbReference type="AlphaFoldDB" id="A0A239E9B6"/>
<protein>
    <submittedName>
        <fullName evidence="2">Uncharacterized protein</fullName>
    </submittedName>
</protein>
<proteinExistence type="predicted"/>
<gene>
    <name evidence="2" type="ORF">SAMN05421770_101836</name>
</gene>
<name>A0A239E9B6_9BACT</name>
<evidence type="ECO:0000256" key="1">
    <source>
        <dbReference type="SAM" id="MobiDB-lite"/>
    </source>
</evidence>
<dbReference type="OrthoDB" id="98399at2"/>
<sequence>MTANRTQEATIDERLILELKIDASGEVTRKPTKLGRKDTLEGKLLGQIYPGIRVARVSVPYELTPYEQSVVENRMASLVYGGVEYKLVGASGSAKDGKFYFVDQAHARQIAERFQHWPEAAIVYFAILVSDCKLMVEEPELRIAVVKDHVLGTNDCRGWVRESLYRKLKIGTNRFCQFRLAFDTREPKQAKGALKAMSDRVADKLEVDVVLPESACKPSLKGGVHFLPLLGTSGRIYTGPAILGIKEISRQSEFGSSYTLVEHASDDSLQLEIMPRAIEQIRKVKKAWDDGDYEALFEVLGRSEAVSLDDDASFDPEALEQNGSGVSEECEPAEAVLLADRSGNSIKFPYVAKRSYRLSPGRQRESDRWVCASSLRRVGARSCSERTLLLPVRHRGDCKTYPNSRPRSQNPHPGWLGFRESQRHGTAAGRGLSPLPRRMGTRGPKRLGEPR</sequence>
<dbReference type="Proteomes" id="UP000198356">
    <property type="component" value="Unassembled WGS sequence"/>
</dbReference>
<accession>A0A239E9B6</accession>
<evidence type="ECO:0000313" key="3">
    <source>
        <dbReference type="Proteomes" id="UP000198356"/>
    </source>
</evidence>
<dbReference type="RefSeq" id="WP_142988205.1">
    <property type="nucleotide sequence ID" value="NZ_FZOU01000001.1"/>
</dbReference>
<organism evidence="2 3">
    <name type="scientific">Granulicella rosea</name>
    <dbReference type="NCBI Taxonomy" id="474952"/>
    <lineage>
        <taxon>Bacteria</taxon>
        <taxon>Pseudomonadati</taxon>
        <taxon>Acidobacteriota</taxon>
        <taxon>Terriglobia</taxon>
        <taxon>Terriglobales</taxon>
        <taxon>Acidobacteriaceae</taxon>
        <taxon>Granulicella</taxon>
    </lineage>
</organism>
<keyword evidence="3" id="KW-1185">Reference proteome</keyword>
<dbReference type="EMBL" id="FZOU01000001">
    <property type="protein sequence ID" value="SNS40512.1"/>
    <property type="molecule type" value="Genomic_DNA"/>
</dbReference>
<feature type="region of interest" description="Disordered" evidence="1">
    <location>
        <begin position="396"/>
        <end position="451"/>
    </location>
</feature>